<accession>A0AA48X6B7</accession>
<reference evidence="2" key="1">
    <citation type="submission" date="2021-05" db="EMBL/GenBank/DDBJ databases">
        <authorList>
            <person name="Kupczok A."/>
            <person name="Weidenbach K."/>
            <person name="Wolf S."/>
            <person name="Fischer M.A."/>
            <person name="Kern T."/>
            <person name="Reetz J."/>
            <person name="Urbanska N."/>
            <person name="Kunzel S."/>
            <person name="Schmitz R.A."/>
            <person name="Rother M."/>
        </authorList>
    </citation>
    <scope>NUCLEOTIDE SEQUENCE [LARGE SCALE GENOMIC DNA]</scope>
</reference>
<dbReference type="Proteomes" id="UP000827556">
    <property type="component" value="Segment"/>
</dbReference>
<keyword evidence="2" id="KW-1185">Reference proteome</keyword>
<evidence type="ECO:0000313" key="2">
    <source>
        <dbReference type="Proteomes" id="UP000827556"/>
    </source>
</evidence>
<evidence type="ECO:0000313" key="1">
    <source>
        <dbReference type="EMBL" id="QXM18649.1"/>
    </source>
</evidence>
<proteinExistence type="predicted"/>
<dbReference type="EMBL" id="MZ171369">
    <property type="protein sequence ID" value="QXM18649.1"/>
    <property type="molecule type" value="Genomic_DNA"/>
</dbReference>
<organism evidence="1 2">
    <name type="scientific">Methanoculleus virus Blf4</name>
    <dbReference type="NCBI Taxonomy" id="3070925"/>
    <lineage>
        <taxon>Viruses</taxon>
        <taxon>Duplodnaviria</taxon>
        <taxon>Heunggongvirae</taxon>
        <taxon>Uroviricota</taxon>
        <taxon>Caudoviricetes</taxon>
        <taxon>Pungoviridae</taxon>
        <taxon>Flagovirus</taxon>
        <taxon>Flagovirus limi</taxon>
    </lineage>
</organism>
<name>A0AA48X6B7_9CAUD</name>
<protein>
    <submittedName>
        <fullName evidence="1">Uncharacterized protein</fullName>
    </submittedName>
</protein>
<sequence length="81" mass="8972">MRRFIEIIKEQTEAQIANGEPQEQIRVEAADETGPEIIDRIAVLRAGAGWTAADSTARLHICHHDDMPPAPCELIPEDEIA</sequence>